<name>A0ABY6B884_9GAMM</name>
<proteinExistence type="predicted"/>
<keyword evidence="1" id="KW-0472">Membrane</keyword>
<reference evidence="2" key="1">
    <citation type="submission" date="2022-09" db="EMBL/GenBank/DDBJ databases">
        <title>Tahibacter sp. nov., isolated from a fresh water.</title>
        <authorList>
            <person name="Baek J.H."/>
            <person name="Lee J.K."/>
            <person name="Kim J.M."/>
            <person name="Jeon C.O."/>
        </authorList>
    </citation>
    <scope>NUCLEOTIDE SEQUENCE</scope>
    <source>
        <strain evidence="2">W38</strain>
    </source>
</reference>
<protein>
    <recommendedName>
        <fullName evidence="4">Secreted protein</fullName>
    </recommendedName>
</protein>
<dbReference type="RefSeq" id="WP_261693272.1">
    <property type="nucleotide sequence ID" value="NZ_CP104694.1"/>
</dbReference>
<dbReference type="EMBL" id="CP104694">
    <property type="protein sequence ID" value="UXI66288.1"/>
    <property type="molecule type" value="Genomic_DNA"/>
</dbReference>
<sequence>MATSPHLPLIIALCRVMGVLALRLIEIRMTRHEMGTISDLPQRHELLEGLPTNTSASGALIRVLTVQRRLLQLANADGPLDHLQVCVALQELAGGPHLLDWSRIVVRLAAKLECPLPESPRHICGPGLMGGRHSRG</sequence>
<keyword evidence="1" id="KW-1133">Transmembrane helix</keyword>
<evidence type="ECO:0000256" key="1">
    <source>
        <dbReference type="SAM" id="Phobius"/>
    </source>
</evidence>
<dbReference type="Proteomes" id="UP001064632">
    <property type="component" value="Chromosome"/>
</dbReference>
<evidence type="ECO:0008006" key="4">
    <source>
        <dbReference type="Google" id="ProtNLM"/>
    </source>
</evidence>
<gene>
    <name evidence="2" type="ORF">N4264_16195</name>
</gene>
<keyword evidence="3" id="KW-1185">Reference proteome</keyword>
<keyword evidence="1" id="KW-0812">Transmembrane</keyword>
<feature type="transmembrane region" description="Helical" evidence="1">
    <location>
        <begin position="6"/>
        <end position="25"/>
    </location>
</feature>
<accession>A0ABY6B884</accession>
<evidence type="ECO:0000313" key="2">
    <source>
        <dbReference type="EMBL" id="UXI66288.1"/>
    </source>
</evidence>
<evidence type="ECO:0000313" key="3">
    <source>
        <dbReference type="Proteomes" id="UP001064632"/>
    </source>
</evidence>
<organism evidence="2 3">
    <name type="scientific">Tahibacter amnicola</name>
    <dbReference type="NCBI Taxonomy" id="2976241"/>
    <lineage>
        <taxon>Bacteria</taxon>
        <taxon>Pseudomonadati</taxon>
        <taxon>Pseudomonadota</taxon>
        <taxon>Gammaproteobacteria</taxon>
        <taxon>Lysobacterales</taxon>
        <taxon>Rhodanobacteraceae</taxon>
        <taxon>Tahibacter</taxon>
    </lineage>
</organism>